<keyword evidence="3 8" id="KW-1134">Transmembrane beta strand</keyword>
<organism evidence="12 13">
    <name type="scientific">Fodinibius salsisoli</name>
    <dbReference type="NCBI Taxonomy" id="2820877"/>
    <lineage>
        <taxon>Bacteria</taxon>
        <taxon>Pseudomonadati</taxon>
        <taxon>Balneolota</taxon>
        <taxon>Balneolia</taxon>
        <taxon>Balneolales</taxon>
        <taxon>Balneolaceae</taxon>
        <taxon>Fodinibius</taxon>
    </lineage>
</organism>
<dbReference type="Pfam" id="PF07715">
    <property type="entry name" value="Plug"/>
    <property type="match status" value="1"/>
</dbReference>
<feature type="domain" description="TonB-dependent receptor-like beta-barrel" evidence="10">
    <location>
        <begin position="190"/>
        <end position="639"/>
    </location>
</feature>
<evidence type="ECO:0000256" key="7">
    <source>
        <dbReference type="ARBA" id="ARBA00023237"/>
    </source>
</evidence>
<dbReference type="PANTHER" id="PTHR30069:SF40">
    <property type="entry name" value="TONB-DEPENDENT RECEPTOR NMB0964-RELATED"/>
    <property type="match status" value="1"/>
</dbReference>
<accession>A0ABT3PK10</accession>
<dbReference type="Gene3D" id="2.170.130.10">
    <property type="entry name" value="TonB-dependent receptor, plug domain"/>
    <property type="match status" value="1"/>
</dbReference>
<evidence type="ECO:0000256" key="2">
    <source>
        <dbReference type="ARBA" id="ARBA00022448"/>
    </source>
</evidence>
<dbReference type="InterPro" id="IPR036942">
    <property type="entry name" value="Beta-barrel_TonB_sf"/>
</dbReference>
<keyword evidence="6 8" id="KW-0472">Membrane</keyword>
<dbReference type="InterPro" id="IPR012910">
    <property type="entry name" value="Plug_dom"/>
</dbReference>
<gene>
    <name evidence="12" type="ORF">J6I44_05485</name>
</gene>
<dbReference type="Proteomes" id="UP001207918">
    <property type="component" value="Unassembled WGS sequence"/>
</dbReference>
<keyword evidence="13" id="KW-1185">Reference proteome</keyword>
<evidence type="ECO:0000256" key="8">
    <source>
        <dbReference type="PROSITE-ProRule" id="PRU01360"/>
    </source>
</evidence>
<evidence type="ECO:0000259" key="10">
    <source>
        <dbReference type="Pfam" id="PF00593"/>
    </source>
</evidence>
<dbReference type="Gene3D" id="2.40.170.20">
    <property type="entry name" value="TonB-dependent receptor, beta-barrel domain"/>
    <property type="match status" value="1"/>
</dbReference>
<evidence type="ECO:0000256" key="4">
    <source>
        <dbReference type="ARBA" id="ARBA00022692"/>
    </source>
</evidence>
<evidence type="ECO:0000256" key="6">
    <source>
        <dbReference type="ARBA" id="ARBA00023136"/>
    </source>
</evidence>
<dbReference type="PANTHER" id="PTHR30069">
    <property type="entry name" value="TONB-DEPENDENT OUTER MEMBRANE RECEPTOR"/>
    <property type="match status" value="1"/>
</dbReference>
<sequence>MWMLLLVIRSLLNKKHHLVVRLIGGSLDELAGVSTISTGSQMGKPVIRGLSGSLVRVLRDGIAMDYQQFGVRHGPTIDPFTSERIEIVRGAASVQYGSDALGGAINMISNSIPDAIGSKSFMDGQVIGEFASNNDELVGGLNLEGASDRFGFTATLIRRAAGNMRAPDVATFQESDDTLAPKFSGELDHTDYEQLNGSLGLGYQTGAGKITAEYSRWQNSHNLLLPNGKGLGQNLEDNTVKIAGNFQLGNSFILKPNLTYSGNIRQSNAGRGKAEPRSELPEKGHAFIDIFRQSYTGKTELEHPELGVLSGTIGLEYRYQDQDSRGEEPLVPSAEIHNLSAFIFEKTDIKDLTVSFGARLDTRTQEAQPNTDLILPNYSVAETEEVLKQSYTEFSGSVGTSYQFTESFAIAANVGRGFRAPSLFNLHADGVHGGVAAYQVGNPHLDPERSFNTDLSLRWRSSNVNAKVSVYRNTISNYIFLINTGDFSGPNGGGPPILETVQGDARLLGGDASFTAQPLSWLQFSGTFETVNGENTDASISNVDQLPLLPPTKLGARLKFLQEQLGSFRNTFLGVSMEHAYSKDAAGRYEPFWQFGNAPKFSDFGVASTDAYTLLNATLGGEIAWGNRPVILQLSAQNLLNEGYRDFLDTYKGYAMSPGRSITFRLKVPFTVL</sequence>
<evidence type="ECO:0000256" key="1">
    <source>
        <dbReference type="ARBA" id="ARBA00004571"/>
    </source>
</evidence>
<keyword evidence="5 9" id="KW-0798">TonB box</keyword>
<evidence type="ECO:0000256" key="5">
    <source>
        <dbReference type="ARBA" id="ARBA00023077"/>
    </source>
</evidence>
<evidence type="ECO:0000313" key="12">
    <source>
        <dbReference type="EMBL" id="MCW9706293.1"/>
    </source>
</evidence>
<dbReference type="PROSITE" id="PS52016">
    <property type="entry name" value="TONB_DEPENDENT_REC_3"/>
    <property type="match status" value="1"/>
</dbReference>
<feature type="domain" description="TonB-dependent receptor plug" evidence="11">
    <location>
        <begin position="25"/>
        <end position="104"/>
    </location>
</feature>
<name>A0ABT3PK10_9BACT</name>
<dbReference type="EMBL" id="JAGGJA010000003">
    <property type="protein sequence ID" value="MCW9706293.1"/>
    <property type="molecule type" value="Genomic_DNA"/>
</dbReference>
<dbReference type="InterPro" id="IPR037066">
    <property type="entry name" value="Plug_dom_sf"/>
</dbReference>
<comment type="caution">
    <text evidence="12">The sequence shown here is derived from an EMBL/GenBank/DDBJ whole genome shotgun (WGS) entry which is preliminary data.</text>
</comment>
<evidence type="ECO:0000256" key="9">
    <source>
        <dbReference type="RuleBase" id="RU003357"/>
    </source>
</evidence>
<dbReference type="Pfam" id="PF00593">
    <property type="entry name" value="TonB_dep_Rec_b-barrel"/>
    <property type="match status" value="1"/>
</dbReference>
<keyword evidence="12" id="KW-0675">Receptor</keyword>
<evidence type="ECO:0000313" key="13">
    <source>
        <dbReference type="Proteomes" id="UP001207918"/>
    </source>
</evidence>
<reference evidence="12 13" key="1">
    <citation type="submission" date="2021-03" db="EMBL/GenBank/DDBJ databases">
        <title>Aliifodinibius sp. nov., a new bacterium isolated from saline soil.</title>
        <authorList>
            <person name="Galisteo C."/>
            <person name="De La Haba R."/>
            <person name="Sanchez-Porro C."/>
            <person name="Ventosa A."/>
        </authorList>
    </citation>
    <scope>NUCLEOTIDE SEQUENCE [LARGE SCALE GENOMIC DNA]</scope>
    <source>
        <strain evidence="12 13">1BSP15-2V2</strain>
    </source>
</reference>
<protein>
    <submittedName>
        <fullName evidence="12">TonB-dependent receptor</fullName>
    </submittedName>
</protein>
<keyword evidence="2 8" id="KW-0813">Transport</keyword>
<comment type="subcellular location">
    <subcellularLocation>
        <location evidence="1 8">Cell outer membrane</location>
        <topology evidence="1 8">Multi-pass membrane protein</topology>
    </subcellularLocation>
</comment>
<comment type="similarity">
    <text evidence="8 9">Belongs to the TonB-dependent receptor family.</text>
</comment>
<dbReference type="InterPro" id="IPR039426">
    <property type="entry name" value="TonB-dep_rcpt-like"/>
</dbReference>
<dbReference type="SUPFAM" id="SSF56935">
    <property type="entry name" value="Porins"/>
    <property type="match status" value="1"/>
</dbReference>
<keyword evidence="7 8" id="KW-0998">Cell outer membrane</keyword>
<proteinExistence type="inferred from homology"/>
<keyword evidence="4 8" id="KW-0812">Transmembrane</keyword>
<evidence type="ECO:0000259" key="11">
    <source>
        <dbReference type="Pfam" id="PF07715"/>
    </source>
</evidence>
<evidence type="ECO:0000256" key="3">
    <source>
        <dbReference type="ARBA" id="ARBA00022452"/>
    </source>
</evidence>
<dbReference type="InterPro" id="IPR000531">
    <property type="entry name" value="Beta-barrel_TonB"/>
</dbReference>
<dbReference type="RefSeq" id="WP_265764998.1">
    <property type="nucleotide sequence ID" value="NZ_JAGGJA010000003.1"/>
</dbReference>